<keyword evidence="8" id="KW-1185">Reference proteome</keyword>
<dbReference type="Gene3D" id="3.90.120.10">
    <property type="entry name" value="DNA Methylase, subunit A, domain 2"/>
    <property type="match status" value="1"/>
</dbReference>
<dbReference type="PROSITE" id="PS51679">
    <property type="entry name" value="SAM_MT_C5"/>
    <property type="match status" value="1"/>
</dbReference>
<keyword evidence="4 6" id="KW-0949">S-adenosyl-L-methionine</keyword>
<dbReference type="OrthoDB" id="2792171at2"/>
<dbReference type="PANTHER" id="PTHR46098">
    <property type="entry name" value="TRNA (CYTOSINE(38)-C(5))-METHYLTRANSFERASE"/>
    <property type="match status" value="1"/>
</dbReference>
<proteinExistence type="inferred from homology"/>
<dbReference type="GO" id="GO:0032259">
    <property type="term" value="P:methylation"/>
    <property type="evidence" value="ECO:0007669"/>
    <property type="project" value="UniProtKB-KW"/>
</dbReference>
<dbReference type="SUPFAM" id="SSF53335">
    <property type="entry name" value="S-adenosyl-L-methionine-dependent methyltransferases"/>
    <property type="match status" value="1"/>
</dbReference>
<dbReference type="InterPro" id="IPR029063">
    <property type="entry name" value="SAM-dependent_MTases_sf"/>
</dbReference>
<dbReference type="AlphaFoldDB" id="A0A3P3T9N7"/>
<dbReference type="InterPro" id="IPR001525">
    <property type="entry name" value="C5_MeTfrase"/>
</dbReference>
<evidence type="ECO:0000256" key="5">
    <source>
        <dbReference type="ARBA" id="ARBA00022747"/>
    </source>
</evidence>
<comment type="caution">
    <text evidence="7">The sequence shown here is derived from an EMBL/GenBank/DDBJ whole genome shotgun (WGS) entry which is preliminary data.</text>
</comment>
<sequence>MSVKENIKLILQKVYQISRKKETPRIWLQHLVCEASGFVPGQEIYIKLNEEDKEILIQNREFEEGDSESIHQVHVSSRINKVSGEARPLVDSARDSYASVISVQDKVEICVYSLGGYSRVVVRPLRFKLFNTETFETPSDERIRLLSIAAGAGIGTSYFRSTQYFTPVQEIEMDEDSAENLKLNYPNSFLFHGDLRDCNVVSKADVALVTLPCNEHSSLGDGNQGVFINLTLAAAKIIKAAEPRIVFFENVPAFYKTRAFTDLQALLIRDYPYWIGPVKLESHDFGSIAKRERSYSLAFRYQEDMMKFRVPSPPSKVRRKKLKEFLDSKETEHEWKSLEKWLASFNSKADKNNAWANRSTDLTFVDENATMIQCIPKRYRSHCASNTYVMNPDKQQWRFLTVTELRRIFGIPDDFKFSIHTPLWRIYEQIGQSACGRVFRAFANEIAAVFFEAMLRVPSPEKKDEDVLPFELDADGQLQLLMI</sequence>
<evidence type="ECO:0000256" key="2">
    <source>
        <dbReference type="ARBA" id="ARBA00022603"/>
    </source>
</evidence>
<protein>
    <recommendedName>
        <fullName evidence="1">DNA (cytosine-5-)-methyltransferase</fullName>
        <ecNumber evidence="1">2.1.1.37</ecNumber>
    </recommendedName>
</protein>
<dbReference type="GO" id="GO:0003886">
    <property type="term" value="F:DNA (cytosine-5-)-methyltransferase activity"/>
    <property type="evidence" value="ECO:0007669"/>
    <property type="project" value="UniProtKB-EC"/>
</dbReference>
<accession>A0A3P3T9N7</accession>
<keyword evidence="5" id="KW-0680">Restriction system</keyword>
<dbReference type="PANTHER" id="PTHR46098:SF1">
    <property type="entry name" value="TRNA (CYTOSINE(38)-C(5))-METHYLTRANSFERASE"/>
    <property type="match status" value="1"/>
</dbReference>
<evidence type="ECO:0000256" key="3">
    <source>
        <dbReference type="ARBA" id="ARBA00022679"/>
    </source>
</evidence>
<name>A0A3P3T9N7_9BACL</name>
<evidence type="ECO:0000313" key="8">
    <source>
        <dbReference type="Proteomes" id="UP000267017"/>
    </source>
</evidence>
<gene>
    <name evidence="7" type="ORF">EHV15_34255</name>
</gene>
<dbReference type="EMBL" id="RRCN01000002">
    <property type="protein sequence ID" value="RRJ54662.1"/>
    <property type="molecule type" value="Genomic_DNA"/>
</dbReference>
<dbReference type="Proteomes" id="UP000267017">
    <property type="component" value="Unassembled WGS sequence"/>
</dbReference>
<keyword evidence="3 6" id="KW-0808">Transferase</keyword>
<dbReference type="GO" id="GO:0009307">
    <property type="term" value="P:DNA restriction-modification system"/>
    <property type="evidence" value="ECO:0007669"/>
    <property type="project" value="UniProtKB-KW"/>
</dbReference>
<evidence type="ECO:0000256" key="6">
    <source>
        <dbReference type="PROSITE-ProRule" id="PRU01016"/>
    </source>
</evidence>
<feature type="active site" evidence="6">
    <location>
        <position position="213"/>
    </location>
</feature>
<keyword evidence="2 6" id="KW-0489">Methyltransferase</keyword>
<dbReference type="Gene3D" id="3.40.50.150">
    <property type="entry name" value="Vaccinia Virus protein VP39"/>
    <property type="match status" value="1"/>
</dbReference>
<dbReference type="EC" id="2.1.1.37" evidence="1"/>
<organism evidence="7 8">
    <name type="scientific">Paenibacillus oralis</name>
    <dbReference type="NCBI Taxonomy" id="2490856"/>
    <lineage>
        <taxon>Bacteria</taxon>
        <taxon>Bacillati</taxon>
        <taxon>Bacillota</taxon>
        <taxon>Bacilli</taxon>
        <taxon>Bacillales</taxon>
        <taxon>Paenibacillaceae</taxon>
        <taxon>Paenibacillus</taxon>
    </lineage>
</organism>
<dbReference type="Pfam" id="PF00145">
    <property type="entry name" value="DNA_methylase"/>
    <property type="match status" value="1"/>
</dbReference>
<dbReference type="InterPro" id="IPR050750">
    <property type="entry name" value="C5-MTase"/>
</dbReference>
<evidence type="ECO:0000313" key="7">
    <source>
        <dbReference type="EMBL" id="RRJ54662.1"/>
    </source>
</evidence>
<reference evidence="7 8" key="1">
    <citation type="submission" date="2018-11" db="EMBL/GenBank/DDBJ databases">
        <title>Genome sequencing of Paenibacillus sp. KCOM 3021 (= ChDC PVNT-B20).</title>
        <authorList>
            <person name="Kook J.-K."/>
            <person name="Park S.-N."/>
            <person name="Lim Y.K."/>
        </authorList>
    </citation>
    <scope>NUCLEOTIDE SEQUENCE [LARGE SCALE GENOMIC DNA]</scope>
    <source>
        <strain evidence="7 8">KCOM 3021</strain>
    </source>
</reference>
<evidence type="ECO:0000256" key="4">
    <source>
        <dbReference type="ARBA" id="ARBA00022691"/>
    </source>
</evidence>
<evidence type="ECO:0000256" key="1">
    <source>
        <dbReference type="ARBA" id="ARBA00011975"/>
    </source>
</evidence>
<comment type="similarity">
    <text evidence="6">Belongs to the class I-like SAM-binding methyltransferase superfamily. C5-methyltransferase family.</text>
</comment>